<evidence type="ECO:0000256" key="1">
    <source>
        <dbReference type="ARBA" id="ARBA00004167"/>
    </source>
</evidence>
<protein>
    <recommendedName>
        <fullName evidence="8">Glycosyltransferase family 92 protein</fullName>
        <ecNumber evidence="8">2.4.1.-</ecNumber>
    </recommendedName>
</protein>
<dbReference type="GO" id="GO:0016020">
    <property type="term" value="C:membrane"/>
    <property type="evidence" value="ECO:0007669"/>
    <property type="project" value="UniProtKB-SubCell"/>
</dbReference>
<evidence type="ECO:0000256" key="2">
    <source>
        <dbReference type="ARBA" id="ARBA00007647"/>
    </source>
</evidence>
<evidence type="ECO:0000256" key="3">
    <source>
        <dbReference type="ARBA" id="ARBA00022676"/>
    </source>
</evidence>
<organism evidence="9 10">
    <name type="scientific">Zophobas morio</name>
    <dbReference type="NCBI Taxonomy" id="2755281"/>
    <lineage>
        <taxon>Eukaryota</taxon>
        <taxon>Metazoa</taxon>
        <taxon>Ecdysozoa</taxon>
        <taxon>Arthropoda</taxon>
        <taxon>Hexapoda</taxon>
        <taxon>Insecta</taxon>
        <taxon>Pterygota</taxon>
        <taxon>Neoptera</taxon>
        <taxon>Endopterygota</taxon>
        <taxon>Coleoptera</taxon>
        <taxon>Polyphaga</taxon>
        <taxon>Cucujiformia</taxon>
        <taxon>Tenebrionidae</taxon>
        <taxon>Zophobas</taxon>
    </lineage>
</organism>
<reference evidence="9" key="1">
    <citation type="journal article" date="2023" name="G3 (Bethesda)">
        <title>Whole genome assemblies of Zophobas morio and Tenebrio molitor.</title>
        <authorList>
            <person name="Kaur S."/>
            <person name="Stinson S.A."/>
            <person name="diCenzo G.C."/>
        </authorList>
    </citation>
    <scope>NUCLEOTIDE SEQUENCE</scope>
    <source>
        <strain evidence="9">QUZm001</strain>
    </source>
</reference>
<dbReference type="GO" id="GO:0005737">
    <property type="term" value="C:cytoplasm"/>
    <property type="evidence" value="ECO:0007669"/>
    <property type="project" value="TreeGrafter"/>
</dbReference>
<dbReference type="AlphaFoldDB" id="A0AA38I9X1"/>
<sequence length="525" mass="61476">MDNLYTYSPIKRILLFSIYHIAGFVLKKLKIKKLCLSLLALLILIYLLIYTKLLLKHSEKVKQDILQDFVQNPQKIVVTSWNSEPEYQEYHSINNTGNLADIYLNEKLKVPWGFNQTCARFPDLFDLQFRNNTWQLQKTTNGIFHLLNAYLDLRKGSLIRIVATYDVSKTQETFYCQFWYNNNSGPTVVSSEVPSLMFRSKWGVDNGYFKHPYLITCSVVLDNYHYPVSVSLVEQPCGNASNNLKIFHKNVEKKKTCVVCVKGLFFPFVDKSTRLVEWIELISLLGAEKIHFYKYSVHPNIQKILDYYVKKGLTEVTPFSLVGDFSQPFLQGHFLEYMVSHRRLQEVVSYNDCFYKHLHQFDYVVLLDVDEVIVPLQATWMELIRSLQKRYPSTTSFMARNVYFFDSYLHEHGWFSDIPRHMYMLQNVYRARIDSKSVSHAKGFHRIEKVITLHNHLPINCFQNCVTKTMNSTLAQLQHYHVNCTFGVGDCDTMKADSVLDNRVWQFKNKLIMNVQRTLGEVGLD</sequence>
<dbReference type="EMBL" id="JALNTZ010000005">
    <property type="protein sequence ID" value="KAJ3651685.1"/>
    <property type="molecule type" value="Genomic_DNA"/>
</dbReference>
<comment type="caution">
    <text evidence="9">The sequence shown here is derived from an EMBL/GenBank/DDBJ whole genome shotgun (WGS) entry which is preliminary data.</text>
</comment>
<comment type="subcellular location">
    <subcellularLocation>
        <location evidence="1">Membrane</location>
        <topology evidence="1">Single-pass membrane protein</topology>
    </subcellularLocation>
</comment>
<proteinExistence type="inferred from homology"/>
<keyword evidence="3 8" id="KW-0328">Glycosyltransferase</keyword>
<keyword evidence="5 8" id="KW-0812">Transmembrane</keyword>
<accession>A0AA38I9X1</accession>
<feature type="transmembrane region" description="Helical" evidence="8">
    <location>
        <begin position="36"/>
        <end position="55"/>
    </location>
</feature>
<dbReference type="Proteomes" id="UP001168821">
    <property type="component" value="Unassembled WGS sequence"/>
</dbReference>
<dbReference type="PANTHER" id="PTHR21461">
    <property type="entry name" value="GLYCOSYLTRANSFERASE FAMILY 92 PROTEIN"/>
    <property type="match status" value="1"/>
</dbReference>
<evidence type="ECO:0000313" key="9">
    <source>
        <dbReference type="EMBL" id="KAJ3651685.1"/>
    </source>
</evidence>
<keyword evidence="10" id="KW-1185">Reference proteome</keyword>
<dbReference type="Pfam" id="PF01697">
    <property type="entry name" value="Glyco_transf_92"/>
    <property type="match status" value="1"/>
</dbReference>
<keyword evidence="7 8" id="KW-0472">Membrane</keyword>
<dbReference type="PANTHER" id="PTHR21461:SF83">
    <property type="entry name" value="GLYCOSYLTRANSFERASE FAMILY 92 PROTEIN"/>
    <property type="match status" value="1"/>
</dbReference>
<evidence type="ECO:0000256" key="4">
    <source>
        <dbReference type="ARBA" id="ARBA00022679"/>
    </source>
</evidence>
<name>A0AA38I9X1_9CUCU</name>
<dbReference type="EC" id="2.4.1.-" evidence="8"/>
<evidence type="ECO:0000313" key="10">
    <source>
        <dbReference type="Proteomes" id="UP001168821"/>
    </source>
</evidence>
<evidence type="ECO:0000256" key="7">
    <source>
        <dbReference type="ARBA" id="ARBA00023136"/>
    </source>
</evidence>
<gene>
    <name evidence="9" type="ORF">Zmor_017708</name>
</gene>
<evidence type="ECO:0000256" key="6">
    <source>
        <dbReference type="ARBA" id="ARBA00022989"/>
    </source>
</evidence>
<dbReference type="GO" id="GO:0016757">
    <property type="term" value="F:glycosyltransferase activity"/>
    <property type="evidence" value="ECO:0007669"/>
    <property type="project" value="UniProtKB-UniRule"/>
</dbReference>
<comment type="similarity">
    <text evidence="2 8">Belongs to the glycosyltransferase 92 family.</text>
</comment>
<keyword evidence="6 8" id="KW-1133">Transmembrane helix</keyword>
<evidence type="ECO:0000256" key="5">
    <source>
        <dbReference type="ARBA" id="ARBA00022692"/>
    </source>
</evidence>
<keyword evidence="4 8" id="KW-0808">Transferase</keyword>
<evidence type="ECO:0000256" key="8">
    <source>
        <dbReference type="RuleBase" id="RU366017"/>
    </source>
</evidence>
<dbReference type="InterPro" id="IPR008166">
    <property type="entry name" value="Glyco_transf_92"/>
</dbReference>